<feature type="region of interest" description="Disordered" evidence="1">
    <location>
        <begin position="1"/>
        <end position="28"/>
    </location>
</feature>
<evidence type="ECO:0000256" key="1">
    <source>
        <dbReference type="SAM" id="MobiDB-lite"/>
    </source>
</evidence>
<proteinExistence type="predicted"/>
<name>A0A5N6L880_9ROSI</name>
<feature type="compositionally biased region" description="Basic and acidic residues" evidence="1">
    <location>
        <begin position="71"/>
        <end position="80"/>
    </location>
</feature>
<sequence length="80" mass="9360">MVNTRSRSRIQPNNQTRPPPTPQTTGDREHIASLEVQVAQLIQQNEELRQRRPKSSHSEEQENQHQPTGVWDHEEEGRSR</sequence>
<accession>A0A5N6L880</accession>
<comment type="caution">
    <text evidence="2">The sequence shown here is derived from an EMBL/GenBank/DDBJ whole genome shotgun (WGS) entry which is preliminary data.</text>
</comment>
<feature type="compositionally biased region" description="Basic and acidic residues" evidence="1">
    <location>
        <begin position="46"/>
        <end position="63"/>
    </location>
</feature>
<dbReference type="EMBL" id="VIBQ01000216">
    <property type="protein sequence ID" value="KAB9472017.1"/>
    <property type="molecule type" value="Genomic_DNA"/>
</dbReference>
<gene>
    <name evidence="2" type="ORF">FH972_027037</name>
</gene>
<feature type="region of interest" description="Disordered" evidence="1">
    <location>
        <begin position="41"/>
        <end position="80"/>
    </location>
</feature>
<keyword evidence="3" id="KW-1185">Reference proteome</keyword>
<protein>
    <submittedName>
        <fullName evidence="2">Uncharacterized protein</fullName>
    </submittedName>
</protein>
<dbReference type="AlphaFoldDB" id="A0A5N6L880"/>
<reference evidence="2 3" key="1">
    <citation type="submission" date="2019-06" db="EMBL/GenBank/DDBJ databases">
        <title>A chromosomal-level reference genome of Carpinus fangiana (Coryloideae, Betulaceae).</title>
        <authorList>
            <person name="Yang X."/>
            <person name="Wang Z."/>
            <person name="Zhang L."/>
            <person name="Hao G."/>
            <person name="Liu J."/>
            <person name="Yang Y."/>
        </authorList>
    </citation>
    <scope>NUCLEOTIDE SEQUENCE [LARGE SCALE GENOMIC DNA]</scope>
    <source>
        <strain evidence="2">Cfa_2016G</strain>
        <tissue evidence="2">Leaf</tissue>
    </source>
</reference>
<evidence type="ECO:0000313" key="3">
    <source>
        <dbReference type="Proteomes" id="UP000327013"/>
    </source>
</evidence>
<dbReference type="Proteomes" id="UP000327013">
    <property type="component" value="Unassembled WGS sequence"/>
</dbReference>
<evidence type="ECO:0000313" key="2">
    <source>
        <dbReference type="EMBL" id="KAB9472017.1"/>
    </source>
</evidence>
<organism evidence="2 3">
    <name type="scientific">Carpinus fangiana</name>
    <dbReference type="NCBI Taxonomy" id="176857"/>
    <lineage>
        <taxon>Eukaryota</taxon>
        <taxon>Viridiplantae</taxon>
        <taxon>Streptophyta</taxon>
        <taxon>Embryophyta</taxon>
        <taxon>Tracheophyta</taxon>
        <taxon>Spermatophyta</taxon>
        <taxon>Magnoliopsida</taxon>
        <taxon>eudicotyledons</taxon>
        <taxon>Gunneridae</taxon>
        <taxon>Pentapetalae</taxon>
        <taxon>rosids</taxon>
        <taxon>fabids</taxon>
        <taxon>Fagales</taxon>
        <taxon>Betulaceae</taxon>
        <taxon>Carpinus</taxon>
    </lineage>
</organism>